<protein>
    <submittedName>
        <fullName evidence="3">Trafficking protein particle complex subunit 9</fullName>
    </submittedName>
</protein>
<dbReference type="Proteomes" id="UP000271162">
    <property type="component" value="Unassembled WGS sequence"/>
</dbReference>
<sequence length="148" mass="16975">MDRKMVKAIEKKWKDDALSEQSSPFCVGCAVRIRSCRIDMCYPANSTRLGTLRVENVVLTTKLDLYQTNEMLSMSIHLTGMQLDDRSPYYSELYPVKAVLCSNSELVASQTEVELIKYFGDDPNRECDLKLSVIVPEGLQLYYIHTHR</sequence>
<proteinExistence type="predicted"/>
<reference evidence="3" key="1">
    <citation type="submission" date="2017-02" db="UniProtKB">
        <authorList>
            <consortium name="WormBaseParasite"/>
        </authorList>
    </citation>
    <scope>IDENTIFICATION</scope>
</reference>
<dbReference type="WBParaSite" id="NBR_0002274201-mRNA-1">
    <property type="protein sequence ID" value="NBR_0002274201-mRNA-1"/>
    <property type="gene ID" value="NBR_0002274201"/>
</dbReference>
<dbReference type="AlphaFoldDB" id="A0A0N4YZS0"/>
<gene>
    <name evidence="1" type="ORF">NBR_LOCUS22743</name>
</gene>
<accession>A0A0N4YZS0</accession>
<name>A0A0N4YZS0_NIPBR</name>
<dbReference type="EMBL" id="UYSL01028934">
    <property type="protein sequence ID" value="VDL87759.1"/>
    <property type="molecule type" value="Genomic_DNA"/>
</dbReference>
<evidence type="ECO:0000313" key="1">
    <source>
        <dbReference type="EMBL" id="VDL87759.1"/>
    </source>
</evidence>
<organism evidence="3">
    <name type="scientific">Nippostrongylus brasiliensis</name>
    <name type="common">Rat hookworm</name>
    <dbReference type="NCBI Taxonomy" id="27835"/>
    <lineage>
        <taxon>Eukaryota</taxon>
        <taxon>Metazoa</taxon>
        <taxon>Ecdysozoa</taxon>
        <taxon>Nematoda</taxon>
        <taxon>Chromadorea</taxon>
        <taxon>Rhabditida</taxon>
        <taxon>Rhabditina</taxon>
        <taxon>Rhabditomorpha</taxon>
        <taxon>Strongyloidea</taxon>
        <taxon>Heligmosomidae</taxon>
        <taxon>Nippostrongylus</taxon>
    </lineage>
</organism>
<reference evidence="1 2" key="2">
    <citation type="submission" date="2018-11" db="EMBL/GenBank/DDBJ databases">
        <authorList>
            <consortium name="Pathogen Informatics"/>
        </authorList>
    </citation>
    <scope>NUCLEOTIDE SEQUENCE [LARGE SCALE GENOMIC DNA]</scope>
</reference>
<evidence type="ECO:0000313" key="3">
    <source>
        <dbReference type="WBParaSite" id="NBR_0002274201-mRNA-1"/>
    </source>
</evidence>
<evidence type="ECO:0000313" key="2">
    <source>
        <dbReference type="Proteomes" id="UP000271162"/>
    </source>
</evidence>
<keyword evidence="2" id="KW-1185">Reference proteome</keyword>